<proteinExistence type="predicted"/>
<organism evidence="1">
    <name type="scientific">Rhizophora mucronata</name>
    <name type="common">Asiatic mangrove</name>
    <dbReference type="NCBI Taxonomy" id="61149"/>
    <lineage>
        <taxon>Eukaryota</taxon>
        <taxon>Viridiplantae</taxon>
        <taxon>Streptophyta</taxon>
        <taxon>Embryophyta</taxon>
        <taxon>Tracheophyta</taxon>
        <taxon>Spermatophyta</taxon>
        <taxon>Magnoliopsida</taxon>
        <taxon>eudicotyledons</taxon>
        <taxon>Gunneridae</taxon>
        <taxon>Pentapetalae</taxon>
        <taxon>rosids</taxon>
        <taxon>fabids</taxon>
        <taxon>Malpighiales</taxon>
        <taxon>Rhizophoraceae</taxon>
        <taxon>Rhizophora</taxon>
    </lineage>
</organism>
<dbReference type="EMBL" id="GGEC01063948">
    <property type="protein sequence ID" value="MBX44432.1"/>
    <property type="molecule type" value="Transcribed_RNA"/>
</dbReference>
<accession>A0A2P2NPJ5</accession>
<sequence>MKSPLPSVEMPDTTHLSLCWKYTFCVPYQQNWNWY</sequence>
<dbReference type="AlphaFoldDB" id="A0A2P2NPJ5"/>
<protein>
    <submittedName>
        <fullName evidence="1">Uncharacterized protein</fullName>
    </submittedName>
</protein>
<reference evidence="1" key="1">
    <citation type="submission" date="2018-02" db="EMBL/GenBank/DDBJ databases">
        <title>Rhizophora mucronata_Transcriptome.</title>
        <authorList>
            <person name="Meera S.P."/>
            <person name="Sreeshan A."/>
            <person name="Augustine A."/>
        </authorList>
    </citation>
    <scope>NUCLEOTIDE SEQUENCE</scope>
    <source>
        <tissue evidence="1">Leaf</tissue>
    </source>
</reference>
<name>A0A2P2NPJ5_RHIMU</name>
<evidence type="ECO:0000313" key="1">
    <source>
        <dbReference type="EMBL" id="MBX44432.1"/>
    </source>
</evidence>